<dbReference type="PANTHER" id="PTHR37299">
    <property type="entry name" value="TRANSCRIPTIONAL REGULATOR-RELATED"/>
    <property type="match status" value="1"/>
</dbReference>
<dbReference type="RefSeq" id="WP_115375619.1">
    <property type="nucleotide sequence ID" value="NZ_QASA01000001.1"/>
</dbReference>
<evidence type="ECO:0000256" key="1">
    <source>
        <dbReference type="PROSITE-ProRule" id="PRU00169"/>
    </source>
</evidence>
<dbReference type="GO" id="GO:0000156">
    <property type="term" value="F:phosphorelay response regulator activity"/>
    <property type="evidence" value="ECO:0007669"/>
    <property type="project" value="InterPro"/>
</dbReference>
<feature type="modified residue" description="4-aspartylphosphate" evidence="1">
    <location>
        <position position="58"/>
    </location>
</feature>
<dbReference type="SMART" id="SM00448">
    <property type="entry name" value="REC"/>
    <property type="match status" value="1"/>
</dbReference>
<dbReference type="PANTHER" id="PTHR37299:SF1">
    <property type="entry name" value="STAGE 0 SPORULATION PROTEIN A HOMOLOG"/>
    <property type="match status" value="1"/>
</dbReference>
<dbReference type="Proteomes" id="UP000253919">
    <property type="component" value="Unassembled WGS sequence"/>
</dbReference>
<keyword evidence="5" id="KW-1185">Reference proteome</keyword>
<dbReference type="InterPro" id="IPR007492">
    <property type="entry name" value="LytTR_DNA-bd_dom"/>
</dbReference>
<dbReference type="GO" id="GO:0003677">
    <property type="term" value="F:DNA binding"/>
    <property type="evidence" value="ECO:0007669"/>
    <property type="project" value="InterPro"/>
</dbReference>
<evidence type="ECO:0000313" key="4">
    <source>
        <dbReference type="EMBL" id="RDC64339.1"/>
    </source>
</evidence>
<dbReference type="Gene3D" id="3.40.50.2300">
    <property type="match status" value="1"/>
</dbReference>
<dbReference type="SUPFAM" id="SSF52172">
    <property type="entry name" value="CheY-like"/>
    <property type="match status" value="1"/>
</dbReference>
<dbReference type="SMART" id="SM00850">
    <property type="entry name" value="LytTR"/>
    <property type="match status" value="1"/>
</dbReference>
<dbReference type="OrthoDB" id="1646880at2"/>
<protein>
    <submittedName>
        <fullName evidence="4">Putative chemotaxis response regulator protein-glutamate methylesterase</fullName>
    </submittedName>
</protein>
<sequence length="237" mass="26956">MKSAPVRCVAVDDEPLALDIITAYVARLPAITLIQTFDDALAASEFLRTTEIDLLFVDINMPDISGIDLVRSLAIKPLIIFTTAYKNFAYEGFQLEAVDYLLKPIAFEPFVKAVNKAIDFLELKNKPKSEPEESLYVHSEYRLLKINLRDIEYIESLEDYIKIHVTGARPILTLLSMKKVLEKLPDAKFKRIHRSFIVPMAQVTAIQNRKAILLSGKELPISDSYTGFIQDWHQTIL</sequence>
<organism evidence="4 5">
    <name type="scientific">Adhaeribacter pallidiroseus</name>
    <dbReference type="NCBI Taxonomy" id="2072847"/>
    <lineage>
        <taxon>Bacteria</taxon>
        <taxon>Pseudomonadati</taxon>
        <taxon>Bacteroidota</taxon>
        <taxon>Cytophagia</taxon>
        <taxon>Cytophagales</taxon>
        <taxon>Hymenobacteraceae</taxon>
        <taxon>Adhaeribacter</taxon>
    </lineage>
</organism>
<dbReference type="InterPro" id="IPR011006">
    <property type="entry name" value="CheY-like_superfamily"/>
</dbReference>
<dbReference type="InterPro" id="IPR046947">
    <property type="entry name" value="LytR-like"/>
</dbReference>
<dbReference type="EMBL" id="QASA01000001">
    <property type="protein sequence ID" value="RDC64339.1"/>
    <property type="molecule type" value="Genomic_DNA"/>
</dbReference>
<comment type="caution">
    <text evidence="4">The sequence shown here is derived from an EMBL/GenBank/DDBJ whole genome shotgun (WGS) entry which is preliminary data.</text>
</comment>
<dbReference type="AlphaFoldDB" id="A0A369QNA5"/>
<evidence type="ECO:0000259" key="3">
    <source>
        <dbReference type="PROSITE" id="PS50930"/>
    </source>
</evidence>
<reference evidence="4 5" key="1">
    <citation type="submission" date="2018-04" db="EMBL/GenBank/DDBJ databases">
        <title>Adhaeribacter sp. HMF7616 genome sequencing and assembly.</title>
        <authorList>
            <person name="Kang H."/>
            <person name="Kang J."/>
            <person name="Cha I."/>
            <person name="Kim H."/>
            <person name="Joh K."/>
        </authorList>
    </citation>
    <scope>NUCLEOTIDE SEQUENCE [LARGE SCALE GENOMIC DNA]</scope>
    <source>
        <strain evidence="4 5">HMF7616</strain>
    </source>
</reference>
<dbReference type="PROSITE" id="PS50110">
    <property type="entry name" value="RESPONSE_REGULATORY"/>
    <property type="match status" value="1"/>
</dbReference>
<gene>
    <name evidence="4" type="ORF">AHMF7616_02952</name>
</gene>
<keyword evidence="1" id="KW-0597">Phosphoprotein</keyword>
<name>A0A369QNA5_9BACT</name>
<dbReference type="Pfam" id="PF04397">
    <property type="entry name" value="LytTR"/>
    <property type="match status" value="1"/>
</dbReference>
<feature type="domain" description="HTH LytTR-type" evidence="3">
    <location>
        <begin position="135"/>
        <end position="198"/>
    </location>
</feature>
<evidence type="ECO:0000259" key="2">
    <source>
        <dbReference type="PROSITE" id="PS50110"/>
    </source>
</evidence>
<feature type="domain" description="Response regulatory" evidence="2">
    <location>
        <begin position="7"/>
        <end position="118"/>
    </location>
</feature>
<dbReference type="InterPro" id="IPR001789">
    <property type="entry name" value="Sig_transdc_resp-reg_receiver"/>
</dbReference>
<evidence type="ECO:0000313" key="5">
    <source>
        <dbReference type="Proteomes" id="UP000253919"/>
    </source>
</evidence>
<dbReference type="Gene3D" id="2.40.50.1020">
    <property type="entry name" value="LytTr DNA-binding domain"/>
    <property type="match status" value="1"/>
</dbReference>
<dbReference type="PROSITE" id="PS50930">
    <property type="entry name" value="HTH_LYTTR"/>
    <property type="match status" value="1"/>
</dbReference>
<proteinExistence type="predicted"/>
<dbReference type="Pfam" id="PF00072">
    <property type="entry name" value="Response_reg"/>
    <property type="match status" value="1"/>
</dbReference>
<accession>A0A369QNA5</accession>